<feature type="region of interest" description="Disordered" evidence="1">
    <location>
        <begin position="1"/>
        <end position="26"/>
    </location>
</feature>
<dbReference type="InterPro" id="IPR007349">
    <property type="entry name" value="DUF418"/>
</dbReference>
<evidence type="ECO:0000256" key="2">
    <source>
        <dbReference type="SAM" id="Phobius"/>
    </source>
</evidence>
<keyword evidence="6" id="KW-1185">Reference proteome</keyword>
<feature type="transmembrane region" description="Helical" evidence="2">
    <location>
        <begin position="234"/>
        <end position="254"/>
    </location>
</feature>
<feature type="transmembrane region" description="Helical" evidence="2">
    <location>
        <begin position="200"/>
        <end position="222"/>
    </location>
</feature>
<dbReference type="Pfam" id="PF04235">
    <property type="entry name" value="DUF418"/>
    <property type="match status" value="1"/>
</dbReference>
<feature type="transmembrane region" description="Helical" evidence="2">
    <location>
        <begin position="71"/>
        <end position="88"/>
    </location>
</feature>
<evidence type="ECO:0000259" key="3">
    <source>
        <dbReference type="Pfam" id="PF04235"/>
    </source>
</evidence>
<dbReference type="InterPro" id="IPR012429">
    <property type="entry name" value="HGSNAT_cat"/>
</dbReference>
<feature type="transmembrane region" description="Helical" evidence="2">
    <location>
        <begin position="338"/>
        <end position="357"/>
    </location>
</feature>
<feature type="domain" description="Heparan-alpha-glucosaminide N-acetyltransferase catalytic" evidence="4">
    <location>
        <begin position="30"/>
        <end position="228"/>
    </location>
</feature>
<sequence>MSQNISTAALPAPSPARTGDGEGRRTGAGRLVGVDLARGLAVFGMFAAHVGPDPSTGGTTGFLMELSHGRASALFAVLAGFSLVLMTGRRVPKTGRDGQVAVARILIRSAVLLVLGTALTMTGTQVEVILAYYGLYFVLALPLYRLGARTLAWLAAGAALVLPQALYLVQDSISSGTWAERVAAHDPLARISGTDGLVDLFFTGSYPVLTWMPFVLAGMAVAKLDLGSRAVLRRLAAAGGALAVLGYGGSWLALNLFHSISAAVGAVGDGPVMSAWWSDAVGDPTGDTPAWLLVAAPHSETTPSILGNTGVALLVLAACIVAADALPRFRRAAWPVVAVGRISLTAYVLHIAAIWALGIGDVPGSPLPVLLGFVAAFMLLAVVWLRFFQRGPLEYLMYKITGLARLVPEVPAQPAGTR</sequence>
<keyword evidence="2" id="KW-0472">Membrane</keyword>
<feature type="transmembrane region" description="Helical" evidence="2">
    <location>
        <begin position="126"/>
        <end position="144"/>
    </location>
</feature>
<dbReference type="RefSeq" id="WP_171086890.1">
    <property type="nucleotide sequence ID" value="NZ_BNBU01000001.1"/>
</dbReference>
<organism evidence="5 6">
    <name type="scientific">Streptomyces morookaense</name>
    <name type="common">Streptoverticillium morookaense</name>
    <dbReference type="NCBI Taxonomy" id="1970"/>
    <lineage>
        <taxon>Bacteria</taxon>
        <taxon>Bacillati</taxon>
        <taxon>Actinomycetota</taxon>
        <taxon>Actinomycetes</taxon>
        <taxon>Kitasatosporales</taxon>
        <taxon>Streptomycetaceae</taxon>
        <taxon>Streptomyces</taxon>
    </lineage>
</organism>
<dbReference type="AlphaFoldDB" id="A0A7Y7BA60"/>
<feature type="domain" description="DUF418" evidence="3">
    <location>
        <begin position="300"/>
        <end position="401"/>
    </location>
</feature>
<proteinExistence type="predicted"/>
<protein>
    <submittedName>
        <fullName evidence="5">DUF418 domain-containing protein</fullName>
    </submittedName>
</protein>
<dbReference type="Pfam" id="PF07786">
    <property type="entry name" value="HGSNAT_cat"/>
    <property type="match status" value="1"/>
</dbReference>
<evidence type="ECO:0000313" key="5">
    <source>
        <dbReference type="EMBL" id="NVK81807.1"/>
    </source>
</evidence>
<feature type="transmembrane region" description="Helical" evidence="2">
    <location>
        <begin position="151"/>
        <end position="169"/>
    </location>
</feature>
<name>A0A7Y7BA60_STRMO</name>
<keyword evidence="2" id="KW-0812">Transmembrane</keyword>
<dbReference type="EMBL" id="JABBXF010000093">
    <property type="protein sequence ID" value="NVK81807.1"/>
    <property type="molecule type" value="Genomic_DNA"/>
</dbReference>
<feature type="transmembrane region" description="Helical" evidence="2">
    <location>
        <begin position="305"/>
        <end position="326"/>
    </location>
</feature>
<reference evidence="5 6" key="1">
    <citation type="submission" date="2020-04" db="EMBL/GenBank/DDBJ databases">
        <title>Draft Genome Sequence of Streptomyces morookaense DSM 40503, an 8-azaguanine-producing strain.</title>
        <authorList>
            <person name="Qi J."/>
            <person name="Gao J.-M."/>
        </authorList>
    </citation>
    <scope>NUCLEOTIDE SEQUENCE [LARGE SCALE GENOMIC DNA]</scope>
    <source>
        <strain evidence="5 6">DSM 40503</strain>
    </source>
</reference>
<evidence type="ECO:0000256" key="1">
    <source>
        <dbReference type="SAM" id="MobiDB-lite"/>
    </source>
</evidence>
<accession>A0A7Y7BA60</accession>
<dbReference type="PANTHER" id="PTHR30590">
    <property type="entry name" value="INNER MEMBRANE PROTEIN"/>
    <property type="match status" value="1"/>
</dbReference>
<evidence type="ECO:0000313" key="6">
    <source>
        <dbReference type="Proteomes" id="UP000587462"/>
    </source>
</evidence>
<dbReference type="PANTHER" id="PTHR30590:SF3">
    <property type="entry name" value="HYPOTHETICAL MEMBRANE SPANNING PROTEIN"/>
    <property type="match status" value="1"/>
</dbReference>
<feature type="transmembrane region" description="Helical" evidence="2">
    <location>
        <begin position="100"/>
        <end position="120"/>
    </location>
</feature>
<keyword evidence="2" id="KW-1133">Transmembrane helix</keyword>
<gene>
    <name evidence="5" type="ORF">HG542_29785</name>
</gene>
<dbReference type="InterPro" id="IPR052529">
    <property type="entry name" value="Bact_Transport_Assoc"/>
</dbReference>
<feature type="transmembrane region" description="Helical" evidence="2">
    <location>
        <begin position="31"/>
        <end position="51"/>
    </location>
</feature>
<comment type="caution">
    <text evidence="5">The sequence shown here is derived from an EMBL/GenBank/DDBJ whole genome shotgun (WGS) entry which is preliminary data.</text>
</comment>
<evidence type="ECO:0000259" key="4">
    <source>
        <dbReference type="Pfam" id="PF07786"/>
    </source>
</evidence>
<dbReference type="Proteomes" id="UP000587462">
    <property type="component" value="Unassembled WGS sequence"/>
</dbReference>
<feature type="transmembrane region" description="Helical" evidence="2">
    <location>
        <begin position="369"/>
        <end position="388"/>
    </location>
</feature>